<feature type="transmembrane region" description="Helical" evidence="12">
    <location>
        <begin position="241"/>
        <end position="266"/>
    </location>
</feature>
<evidence type="ECO:0000313" key="15">
    <source>
        <dbReference type="Proteomes" id="UP000478417"/>
    </source>
</evidence>
<dbReference type="PANTHER" id="PTHR43221">
    <property type="entry name" value="PROTEASE HTPX"/>
    <property type="match status" value="1"/>
</dbReference>
<keyword evidence="9" id="KW-0482">Metalloprotease</keyword>
<evidence type="ECO:0000256" key="7">
    <source>
        <dbReference type="ARBA" id="ARBA00022833"/>
    </source>
</evidence>
<keyword evidence="7" id="KW-0862">Zinc</keyword>
<evidence type="ECO:0000313" key="14">
    <source>
        <dbReference type="EMBL" id="NDV63581.1"/>
    </source>
</evidence>
<evidence type="ECO:0000256" key="11">
    <source>
        <dbReference type="SAM" id="MobiDB-lite"/>
    </source>
</evidence>
<comment type="cofactor">
    <cofactor evidence="1">
        <name>Zn(2+)</name>
        <dbReference type="ChEBI" id="CHEBI:29105"/>
    </cofactor>
</comment>
<keyword evidence="15" id="KW-1185">Reference proteome</keyword>
<evidence type="ECO:0000256" key="4">
    <source>
        <dbReference type="ARBA" id="ARBA00022692"/>
    </source>
</evidence>
<dbReference type="EMBL" id="JAAGNX010000003">
    <property type="protein sequence ID" value="NDV63581.1"/>
    <property type="molecule type" value="Genomic_DNA"/>
</dbReference>
<dbReference type="GO" id="GO:0004222">
    <property type="term" value="F:metalloendopeptidase activity"/>
    <property type="evidence" value="ECO:0007669"/>
    <property type="project" value="InterPro"/>
</dbReference>
<dbReference type="GO" id="GO:0006508">
    <property type="term" value="P:proteolysis"/>
    <property type="evidence" value="ECO:0007669"/>
    <property type="project" value="UniProtKB-KW"/>
</dbReference>
<accession>A0A6B2M3J1</accession>
<protein>
    <submittedName>
        <fullName evidence="14">M48 family metallopeptidase</fullName>
    </submittedName>
</protein>
<dbReference type="Proteomes" id="UP000478417">
    <property type="component" value="Unassembled WGS sequence"/>
</dbReference>
<evidence type="ECO:0000256" key="9">
    <source>
        <dbReference type="ARBA" id="ARBA00023049"/>
    </source>
</evidence>
<keyword evidence="10 12" id="KW-0472">Membrane</keyword>
<evidence type="ECO:0000256" key="10">
    <source>
        <dbReference type="ARBA" id="ARBA00023136"/>
    </source>
</evidence>
<keyword evidence="8 12" id="KW-1133">Transmembrane helix</keyword>
<organism evidence="14 15">
    <name type="scientific">Oceanipulchritudo coccoides</name>
    <dbReference type="NCBI Taxonomy" id="2706888"/>
    <lineage>
        <taxon>Bacteria</taxon>
        <taxon>Pseudomonadati</taxon>
        <taxon>Verrucomicrobiota</taxon>
        <taxon>Opitutia</taxon>
        <taxon>Puniceicoccales</taxon>
        <taxon>Oceanipulchritudinaceae</taxon>
        <taxon>Oceanipulchritudo</taxon>
    </lineage>
</organism>
<feature type="transmembrane region" description="Helical" evidence="12">
    <location>
        <begin position="196"/>
        <end position="221"/>
    </location>
</feature>
<feature type="transmembrane region" description="Helical" evidence="12">
    <location>
        <begin position="68"/>
        <end position="85"/>
    </location>
</feature>
<proteinExistence type="predicted"/>
<evidence type="ECO:0000256" key="5">
    <source>
        <dbReference type="ARBA" id="ARBA00022723"/>
    </source>
</evidence>
<sequence length="660" mass="70811">MDFFEAQDNAIRKTKRLVFFYAVAVVCIVVCVYLAVTVGEFTYHQLSRPEGATYSPMDRMDVVDTGRIVWTAIGVVLLVGMGSLYKTLSLRGGGASVATSLGGERVDRSTNDHKRKQLLNVVEEMAIASGVPVPEVYILNREASINAFAAGWGRDDAVIAVSAGALATLSRDELQGVVAHEYSHVLHGDCRLNIRLMGVLFGIVMLTIFGRLLGSIFRGGIYASGGRRRSSGGGKGNGGALIIAVIVVVILVTIIGYIGSFFARLIQAAISRQREYLADAAAVQFTRNPDGIAGALKKIGSHSTHAVLEHPSASEAAHMFFADGLARGFSSALATHPPLDERIRLIDPQWDGKYDRHRPVKRKPEKAPSEEAAKAARPSGRQMIEGMAILGAIGTMSTGNLATAQQITGAIPESLDSRMRESEGARKVILALVMADNTLDDDAQWKVVEAAFSPDEITSIREAYDQVLALPRETRLAALELSTTTLTQSPLPGREDFLTLLNSLIQVDEHLSLYEFCVRRILRERLARGSGSASSDSSVQYMQLKPEVAKAVGNLLSIVAREAAGAGQPAALVSEAVTPLYLLNGKVSYHEAGEGDMGQLDHSLDILRSSAFAIRAQCLRAVVHCIKADGKLLPEEAESLRMLSLSLDCPAPPLGGALSN</sequence>
<dbReference type="GO" id="GO:0046872">
    <property type="term" value="F:metal ion binding"/>
    <property type="evidence" value="ECO:0007669"/>
    <property type="project" value="UniProtKB-KW"/>
</dbReference>
<keyword evidence="3" id="KW-0645">Protease</keyword>
<reference evidence="14 15" key="1">
    <citation type="submission" date="2020-02" db="EMBL/GenBank/DDBJ databases">
        <title>Albibacoteraceae fam. nov., the first described family within the subdivision 4 Verrucomicrobia.</title>
        <authorList>
            <person name="Xi F."/>
        </authorList>
    </citation>
    <scope>NUCLEOTIDE SEQUENCE [LARGE SCALE GENOMIC DNA]</scope>
    <source>
        <strain evidence="14 15">CK1056</strain>
    </source>
</reference>
<dbReference type="AlphaFoldDB" id="A0A6B2M3J1"/>
<evidence type="ECO:0000256" key="12">
    <source>
        <dbReference type="SAM" id="Phobius"/>
    </source>
</evidence>
<comment type="caution">
    <text evidence="14">The sequence shown here is derived from an EMBL/GenBank/DDBJ whole genome shotgun (WGS) entry which is preliminary data.</text>
</comment>
<dbReference type="InterPro" id="IPR050083">
    <property type="entry name" value="HtpX_protease"/>
</dbReference>
<keyword evidence="2" id="KW-1003">Cell membrane</keyword>
<dbReference type="Pfam" id="PF01435">
    <property type="entry name" value="Peptidase_M48"/>
    <property type="match status" value="1"/>
</dbReference>
<dbReference type="PANTHER" id="PTHR43221:SF2">
    <property type="entry name" value="PROTEASE HTPX HOMOLOG"/>
    <property type="match status" value="1"/>
</dbReference>
<gene>
    <name evidence="14" type="ORF">G0Q06_14045</name>
</gene>
<evidence type="ECO:0000259" key="13">
    <source>
        <dbReference type="Pfam" id="PF01435"/>
    </source>
</evidence>
<evidence type="ECO:0000256" key="3">
    <source>
        <dbReference type="ARBA" id="ARBA00022670"/>
    </source>
</evidence>
<feature type="region of interest" description="Disordered" evidence="11">
    <location>
        <begin position="354"/>
        <end position="379"/>
    </location>
</feature>
<dbReference type="InterPro" id="IPR001915">
    <property type="entry name" value="Peptidase_M48"/>
</dbReference>
<evidence type="ECO:0000256" key="1">
    <source>
        <dbReference type="ARBA" id="ARBA00001947"/>
    </source>
</evidence>
<keyword evidence="5" id="KW-0479">Metal-binding</keyword>
<name>A0A6B2M3J1_9BACT</name>
<feature type="compositionally biased region" description="Basic and acidic residues" evidence="11">
    <location>
        <begin position="365"/>
        <end position="374"/>
    </location>
</feature>
<feature type="compositionally biased region" description="Basic residues" evidence="11">
    <location>
        <begin position="355"/>
        <end position="364"/>
    </location>
</feature>
<feature type="domain" description="Peptidase M48" evidence="13">
    <location>
        <begin position="114"/>
        <end position="346"/>
    </location>
</feature>
<dbReference type="Gene3D" id="3.30.2010.10">
    <property type="entry name" value="Metalloproteases ('zincins'), catalytic domain"/>
    <property type="match status" value="1"/>
</dbReference>
<dbReference type="RefSeq" id="WP_163967301.1">
    <property type="nucleotide sequence ID" value="NZ_JAAGNX010000003.1"/>
</dbReference>
<evidence type="ECO:0000256" key="2">
    <source>
        <dbReference type="ARBA" id="ARBA00022475"/>
    </source>
</evidence>
<feature type="transmembrane region" description="Helical" evidence="12">
    <location>
        <begin position="17"/>
        <end position="36"/>
    </location>
</feature>
<keyword evidence="6" id="KW-0378">Hydrolase</keyword>
<dbReference type="CDD" id="cd07340">
    <property type="entry name" value="M48B_Htpx_like"/>
    <property type="match status" value="1"/>
</dbReference>
<keyword evidence="4 12" id="KW-0812">Transmembrane</keyword>
<evidence type="ECO:0000256" key="6">
    <source>
        <dbReference type="ARBA" id="ARBA00022801"/>
    </source>
</evidence>
<evidence type="ECO:0000256" key="8">
    <source>
        <dbReference type="ARBA" id="ARBA00022989"/>
    </source>
</evidence>